<evidence type="ECO:0000256" key="1">
    <source>
        <dbReference type="ARBA" id="ARBA00000073"/>
    </source>
</evidence>
<dbReference type="InterPro" id="IPR020103">
    <property type="entry name" value="PsdUridine_synth_cat_dom_sf"/>
</dbReference>
<evidence type="ECO:0000259" key="5">
    <source>
        <dbReference type="Pfam" id="PF00849"/>
    </source>
</evidence>
<dbReference type="GO" id="GO:0000455">
    <property type="term" value="P:enzyme-directed rRNA pseudouridine synthesis"/>
    <property type="evidence" value="ECO:0007669"/>
    <property type="project" value="TreeGrafter"/>
</dbReference>
<dbReference type="InterPro" id="IPR006224">
    <property type="entry name" value="PsdUridine_synth_RluA-like_CS"/>
</dbReference>
<evidence type="ECO:0000313" key="7">
    <source>
        <dbReference type="Proteomes" id="UP000824205"/>
    </source>
</evidence>
<dbReference type="GO" id="GO:0003723">
    <property type="term" value="F:RNA binding"/>
    <property type="evidence" value="ECO:0007669"/>
    <property type="project" value="InterPro"/>
</dbReference>
<dbReference type="Proteomes" id="UP000824205">
    <property type="component" value="Unassembled WGS sequence"/>
</dbReference>
<reference evidence="6" key="1">
    <citation type="journal article" date="2021" name="PeerJ">
        <title>Extensive microbial diversity within the chicken gut microbiome revealed by metagenomics and culture.</title>
        <authorList>
            <person name="Gilroy R."/>
            <person name="Ravi A."/>
            <person name="Getino M."/>
            <person name="Pursley I."/>
            <person name="Horton D.L."/>
            <person name="Alikhan N.F."/>
            <person name="Baker D."/>
            <person name="Gharbi K."/>
            <person name="Hall N."/>
            <person name="Watson M."/>
            <person name="Adriaenssens E.M."/>
            <person name="Foster-Nyarko E."/>
            <person name="Jarju S."/>
            <person name="Secka A."/>
            <person name="Antonio M."/>
            <person name="Oren A."/>
            <person name="Chaudhuri R.R."/>
            <person name="La Ragione R."/>
            <person name="Hildebrand F."/>
            <person name="Pallen M.J."/>
        </authorList>
    </citation>
    <scope>NUCLEOTIDE SEQUENCE</scope>
    <source>
        <strain evidence="6">421</strain>
    </source>
</reference>
<dbReference type="InterPro" id="IPR050188">
    <property type="entry name" value="RluA_PseudoU_synthase"/>
</dbReference>
<dbReference type="EMBL" id="DXGE01000034">
    <property type="protein sequence ID" value="HIW86421.1"/>
    <property type="molecule type" value="Genomic_DNA"/>
</dbReference>
<dbReference type="NCBIfam" id="TIGR00005">
    <property type="entry name" value="rluA_subfam"/>
    <property type="match status" value="1"/>
</dbReference>
<dbReference type="GO" id="GO:0140098">
    <property type="term" value="F:catalytic activity, acting on RNA"/>
    <property type="evidence" value="ECO:0007669"/>
    <property type="project" value="UniProtKB-ARBA"/>
</dbReference>
<dbReference type="EC" id="5.4.99.-" evidence="4"/>
<name>A0A9D1RDT8_9FIRM</name>
<comment type="catalytic activity">
    <reaction evidence="1 4">
        <text>a uridine in RNA = a pseudouridine in RNA</text>
        <dbReference type="Rhea" id="RHEA:48348"/>
        <dbReference type="Rhea" id="RHEA-COMP:12068"/>
        <dbReference type="Rhea" id="RHEA-COMP:12069"/>
        <dbReference type="ChEBI" id="CHEBI:65314"/>
        <dbReference type="ChEBI" id="CHEBI:65315"/>
    </reaction>
</comment>
<dbReference type="InterPro" id="IPR006145">
    <property type="entry name" value="PsdUridine_synth_RsuA/RluA"/>
</dbReference>
<feature type="active site" evidence="3">
    <location>
        <position position="133"/>
    </location>
</feature>
<comment type="caution">
    <text evidence="6">The sequence shown here is derived from an EMBL/GenBank/DDBJ whole genome shotgun (WGS) entry which is preliminary data.</text>
</comment>
<keyword evidence="4" id="KW-0413">Isomerase</keyword>
<dbReference type="GO" id="GO:0009982">
    <property type="term" value="F:pseudouridine synthase activity"/>
    <property type="evidence" value="ECO:0007669"/>
    <property type="project" value="InterPro"/>
</dbReference>
<dbReference type="Gene3D" id="3.30.2350.10">
    <property type="entry name" value="Pseudouridine synthase"/>
    <property type="match status" value="1"/>
</dbReference>
<gene>
    <name evidence="6" type="ORF">IAA48_08000</name>
</gene>
<evidence type="ECO:0000313" key="6">
    <source>
        <dbReference type="EMBL" id="HIW86421.1"/>
    </source>
</evidence>
<sequence length="288" mass="32055">MYNLIMRTVEFKIEKKDAERRIRDILHEFGFSSALIKKLKAYSNGILKNGEPARTIDPVFEGDLLTVNMESTGTPPENSGVKLPVLYEDEDLLCVDKPPNMPVHESRNHRGDTVANAAAAHLDGAFRAVYRLDRDTSGAVLIAKNELAAAKLAGKVRKDYYAVACGVINGSGIIDAPIKRERDSIIKRCVAADGERAVTHYEALLHNDKYTLLKLRLETGRTHQIRVHLAHMGFPLAGDSLYGGGTEDIKRQALHCRDIYFEHPITGEEIHIFCDLAQDIKQLIEVIG</sequence>
<accession>A0A9D1RDT8</accession>
<dbReference type="CDD" id="cd02869">
    <property type="entry name" value="PseudoU_synth_RluA_like"/>
    <property type="match status" value="1"/>
</dbReference>
<comment type="function">
    <text evidence="4">Responsible for synthesis of pseudouridine from uracil.</text>
</comment>
<reference evidence="6" key="2">
    <citation type="submission" date="2021-04" db="EMBL/GenBank/DDBJ databases">
        <authorList>
            <person name="Gilroy R."/>
        </authorList>
    </citation>
    <scope>NUCLEOTIDE SEQUENCE</scope>
    <source>
        <strain evidence="6">421</strain>
    </source>
</reference>
<feature type="domain" description="Pseudouridine synthase RsuA/RluA-like" evidence="5">
    <location>
        <begin position="91"/>
        <end position="231"/>
    </location>
</feature>
<evidence type="ECO:0000256" key="3">
    <source>
        <dbReference type="PIRSR" id="PIRSR606225-1"/>
    </source>
</evidence>
<dbReference type="PANTHER" id="PTHR21600:SF35">
    <property type="entry name" value="PSEUDOURIDINE SYNTHASE"/>
    <property type="match status" value="1"/>
</dbReference>
<dbReference type="PANTHER" id="PTHR21600">
    <property type="entry name" value="MITOCHONDRIAL RNA PSEUDOURIDINE SYNTHASE"/>
    <property type="match status" value="1"/>
</dbReference>
<proteinExistence type="inferred from homology"/>
<dbReference type="Pfam" id="PF00849">
    <property type="entry name" value="PseudoU_synth_2"/>
    <property type="match status" value="1"/>
</dbReference>
<dbReference type="SUPFAM" id="SSF55120">
    <property type="entry name" value="Pseudouridine synthase"/>
    <property type="match status" value="1"/>
</dbReference>
<comment type="similarity">
    <text evidence="2 4">Belongs to the pseudouridine synthase RluA family.</text>
</comment>
<protein>
    <recommendedName>
        <fullName evidence="4">Pseudouridine synthase</fullName>
        <ecNumber evidence="4">5.4.99.-</ecNumber>
    </recommendedName>
</protein>
<evidence type="ECO:0000256" key="2">
    <source>
        <dbReference type="ARBA" id="ARBA00010876"/>
    </source>
</evidence>
<dbReference type="InterPro" id="IPR006225">
    <property type="entry name" value="PsdUridine_synth_RluC/D"/>
</dbReference>
<organism evidence="6 7">
    <name type="scientific">Candidatus Eubacterium faecipullorum</name>
    <dbReference type="NCBI Taxonomy" id="2838571"/>
    <lineage>
        <taxon>Bacteria</taxon>
        <taxon>Bacillati</taxon>
        <taxon>Bacillota</taxon>
        <taxon>Clostridia</taxon>
        <taxon>Eubacteriales</taxon>
        <taxon>Eubacteriaceae</taxon>
        <taxon>Eubacterium</taxon>
    </lineage>
</organism>
<dbReference type="AlphaFoldDB" id="A0A9D1RDT8"/>
<evidence type="ECO:0000256" key="4">
    <source>
        <dbReference type="RuleBase" id="RU362028"/>
    </source>
</evidence>
<dbReference type="PROSITE" id="PS01129">
    <property type="entry name" value="PSI_RLU"/>
    <property type="match status" value="1"/>
</dbReference>